<dbReference type="AlphaFoldDB" id="A0A9J6RF65"/>
<keyword evidence="1" id="KW-1133">Transmembrane helix</keyword>
<accession>A0A9J6RF65</accession>
<feature type="transmembrane region" description="Helical" evidence="1">
    <location>
        <begin position="9"/>
        <end position="25"/>
    </location>
</feature>
<keyword evidence="1" id="KW-0472">Membrane</keyword>
<reference evidence="2" key="1">
    <citation type="submission" date="2022-11" db="EMBL/GenBank/DDBJ databases">
        <title>WGS of Natronobacillus azotifigens 24KS-1, an anaerobic diazotrophic haloalkaliphile from soda-rich habitats.</title>
        <authorList>
            <person name="Sorokin D.Y."/>
            <person name="Merkel A.Y."/>
        </authorList>
    </citation>
    <scope>NUCLEOTIDE SEQUENCE</scope>
    <source>
        <strain evidence="2">24KS-1</strain>
    </source>
</reference>
<dbReference type="RefSeq" id="WP_268781164.1">
    <property type="nucleotide sequence ID" value="NZ_JAPRAT010000035.1"/>
</dbReference>
<proteinExistence type="predicted"/>
<keyword evidence="1" id="KW-0812">Transmembrane</keyword>
<feature type="transmembrane region" description="Helical" evidence="1">
    <location>
        <begin position="31"/>
        <end position="49"/>
    </location>
</feature>
<evidence type="ECO:0000313" key="2">
    <source>
        <dbReference type="EMBL" id="MCZ0704394.1"/>
    </source>
</evidence>
<comment type="caution">
    <text evidence="2">The sequence shown here is derived from an EMBL/GenBank/DDBJ whole genome shotgun (WGS) entry which is preliminary data.</text>
</comment>
<dbReference type="EMBL" id="JAPRAT010000035">
    <property type="protein sequence ID" value="MCZ0704394.1"/>
    <property type="molecule type" value="Genomic_DNA"/>
</dbReference>
<sequence>MKRELKKDLFYSTVLLVMISVFFEQNIIQNVMSLLIVLVGSFYGYSVVYKKEGKKV</sequence>
<evidence type="ECO:0000256" key="1">
    <source>
        <dbReference type="SAM" id="Phobius"/>
    </source>
</evidence>
<protein>
    <submittedName>
        <fullName evidence="2">Uncharacterized protein</fullName>
    </submittedName>
</protein>
<name>A0A9J6RF65_9BACI</name>
<organism evidence="2 3">
    <name type="scientific">Natronobacillus azotifigens</name>
    <dbReference type="NCBI Taxonomy" id="472978"/>
    <lineage>
        <taxon>Bacteria</taxon>
        <taxon>Bacillati</taxon>
        <taxon>Bacillota</taxon>
        <taxon>Bacilli</taxon>
        <taxon>Bacillales</taxon>
        <taxon>Bacillaceae</taxon>
        <taxon>Natronobacillus</taxon>
    </lineage>
</organism>
<keyword evidence="3" id="KW-1185">Reference proteome</keyword>
<evidence type="ECO:0000313" key="3">
    <source>
        <dbReference type="Proteomes" id="UP001084197"/>
    </source>
</evidence>
<gene>
    <name evidence="2" type="ORF">OWO01_14385</name>
</gene>
<dbReference type="Proteomes" id="UP001084197">
    <property type="component" value="Unassembled WGS sequence"/>
</dbReference>